<comment type="caution">
    <text evidence="3">The sequence shown here is derived from an EMBL/GenBank/DDBJ whole genome shotgun (WGS) entry which is preliminary data.</text>
</comment>
<accession>A0A151AJV8</accession>
<dbReference type="InterPro" id="IPR025187">
    <property type="entry name" value="DUF4112"/>
</dbReference>
<feature type="region of interest" description="Disordered" evidence="1">
    <location>
        <begin position="1"/>
        <end position="25"/>
    </location>
</feature>
<dbReference type="PANTHER" id="PTHR35519:SF2">
    <property type="entry name" value="PH DOMAIN PROTEIN"/>
    <property type="match status" value="1"/>
</dbReference>
<dbReference type="AlphaFoldDB" id="A0A151AJV8"/>
<dbReference type="Pfam" id="PF13430">
    <property type="entry name" value="DUF4112"/>
    <property type="match status" value="1"/>
</dbReference>
<dbReference type="Proteomes" id="UP000075321">
    <property type="component" value="Unassembled WGS sequence"/>
</dbReference>
<evidence type="ECO:0000313" key="4">
    <source>
        <dbReference type="Proteomes" id="UP000075321"/>
    </source>
</evidence>
<name>A0A151AJV8_9EURY</name>
<proteinExistence type="predicted"/>
<dbReference type="PANTHER" id="PTHR35519">
    <property type="entry name" value="MEMBRANE PROTEINS"/>
    <property type="match status" value="1"/>
</dbReference>
<evidence type="ECO:0000256" key="2">
    <source>
        <dbReference type="SAM" id="Phobius"/>
    </source>
</evidence>
<feature type="transmembrane region" description="Helical" evidence="2">
    <location>
        <begin position="75"/>
        <end position="96"/>
    </location>
</feature>
<sequence>MGTDTGDGDDWSDGGDDWEDGADGVGTDGFEWSVEDLPLSGDVEATLERIEWVGDLLDEAVPIPGTDYRIGLDPLLGIVPVGGDAIATVISLYIIGEAARVGVSKSTIAVMIGLVLTDAIVGSIPVLGTLFDAVWKANKWNVSLLKRELDA</sequence>
<dbReference type="PATRIC" id="fig|1008153.3.peg.556"/>
<keyword evidence="2" id="KW-0812">Transmembrane</keyword>
<keyword evidence="2" id="KW-1133">Transmembrane helix</keyword>
<dbReference type="OrthoDB" id="156248at2157"/>
<reference evidence="3 4" key="1">
    <citation type="submission" date="2016-02" db="EMBL/GenBank/DDBJ databases">
        <title>Genome sequence of Halalkalicoccus paucihalophilus DSM 24557.</title>
        <authorList>
            <person name="Poehlein A."/>
            <person name="Daniel R."/>
        </authorList>
    </citation>
    <scope>NUCLEOTIDE SEQUENCE [LARGE SCALE GENOMIC DNA]</scope>
    <source>
        <strain evidence="3 4">DSM 24557</strain>
    </source>
</reference>
<dbReference type="RefSeq" id="WP_066379190.1">
    <property type="nucleotide sequence ID" value="NZ_LTAZ01000001.1"/>
</dbReference>
<feature type="compositionally biased region" description="Acidic residues" evidence="1">
    <location>
        <begin position="1"/>
        <end position="22"/>
    </location>
</feature>
<keyword evidence="2" id="KW-0472">Membrane</keyword>
<gene>
    <name evidence="3" type="ORF">HAPAU_05570</name>
</gene>
<dbReference type="EMBL" id="LTAZ01000001">
    <property type="protein sequence ID" value="KYH27882.1"/>
    <property type="molecule type" value="Genomic_DNA"/>
</dbReference>
<evidence type="ECO:0000256" key="1">
    <source>
        <dbReference type="SAM" id="MobiDB-lite"/>
    </source>
</evidence>
<evidence type="ECO:0008006" key="5">
    <source>
        <dbReference type="Google" id="ProtNLM"/>
    </source>
</evidence>
<protein>
    <recommendedName>
        <fullName evidence="5">DUF4112 domain-containing protein</fullName>
    </recommendedName>
</protein>
<evidence type="ECO:0000313" key="3">
    <source>
        <dbReference type="EMBL" id="KYH27882.1"/>
    </source>
</evidence>
<keyword evidence="4" id="KW-1185">Reference proteome</keyword>
<feature type="transmembrane region" description="Helical" evidence="2">
    <location>
        <begin position="108"/>
        <end position="131"/>
    </location>
</feature>
<organism evidence="3 4">
    <name type="scientific">Halalkalicoccus paucihalophilus</name>
    <dbReference type="NCBI Taxonomy" id="1008153"/>
    <lineage>
        <taxon>Archaea</taxon>
        <taxon>Methanobacteriati</taxon>
        <taxon>Methanobacteriota</taxon>
        <taxon>Stenosarchaea group</taxon>
        <taxon>Halobacteria</taxon>
        <taxon>Halobacteriales</taxon>
        <taxon>Halococcaceae</taxon>
        <taxon>Halalkalicoccus</taxon>
    </lineage>
</organism>